<dbReference type="Proteomes" id="UP000247892">
    <property type="component" value="Unassembled WGS sequence"/>
</dbReference>
<dbReference type="CDD" id="cd05233">
    <property type="entry name" value="SDR_c"/>
    <property type="match status" value="1"/>
</dbReference>
<dbReference type="Pfam" id="PF13561">
    <property type="entry name" value="adh_short_C2"/>
    <property type="match status" value="1"/>
</dbReference>
<reference evidence="4 5" key="1">
    <citation type="submission" date="2016-07" db="EMBL/GenBank/DDBJ databases">
        <title>Draft genome sequence of Prauserella sp. YIM 121212, isolated from alkaline soil.</title>
        <authorList>
            <person name="Ruckert C."/>
            <person name="Albersmeier A."/>
            <person name="Jiang C.-L."/>
            <person name="Jiang Y."/>
            <person name="Kalinowski J."/>
            <person name="Schneider O."/>
            <person name="Winkler A."/>
            <person name="Zotchev S.B."/>
        </authorList>
    </citation>
    <scope>NUCLEOTIDE SEQUENCE [LARGE SCALE GENOMIC DNA]</scope>
    <source>
        <strain evidence="4 5">YIM 121212</strain>
    </source>
</reference>
<evidence type="ECO:0000256" key="2">
    <source>
        <dbReference type="ARBA" id="ARBA00023002"/>
    </source>
</evidence>
<dbReference type="PANTHER" id="PTHR24321">
    <property type="entry name" value="DEHYDROGENASES, SHORT CHAIN"/>
    <property type="match status" value="1"/>
</dbReference>
<dbReference type="PANTHER" id="PTHR24321:SF8">
    <property type="entry name" value="ESTRADIOL 17-BETA-DEHYDROGENASE 8-RELATED"/>
    <property type="match status" value="1"/>
</dbReference>
<evidence type="ECO:0000256" key="3">
    <source>
        <dbReference type="SAM" id="MobiDB-lite"/>
    </source>
</evidence>
<evidence type="ECO:0000313" key="5">
    <source>
        <dbReference type="Proteomes" id="UP000247892"/>
    </source>
</evidence>
<dbReference type="InterPro" id="IPR002347">
    <property type="entry name" value="SDR_fam"/>
</dbReference>
<proteinExistence type="inferred from homology"/>
<sequence>MPVLQRPARGRARDDRDRVSTGRIALVTGAAQGIGAAIAERLAAAGMTVAMADLADPAAWTTTRDQVAAAGESGKSGTAPSTHRVDVRSAESCRALVREVEARHGGLDVLVNNAGVNGRGPAEELSEQDWNDPLEVNLSGTFRMCQAAYPLLTASPAPCIVNLTSTAGQVAVPGCAGYAVSKAGILHLTRVLALEWAAKGIRVNAVGPTIVPTAMNAEVRADAEYLTDKLASIPLGRMVEPGEVADGVAFLASPAAKMVTGHTLFVDGGVVLG</sequence>
<name>A0A318LDA3_9PSEU</name>
<keyword evidence="2" id="KW-0560">Oxidoreductase</keyword>
<evidence type="ECO:0008006" key="6">
    <source>
        <dbReference type="Google" id="ProtNLM"/>
    </source>
</evidence>
<dbReference type="FunFam" id="3.40.50.720:FF:000084">
    <property type="entry name" value="Short-chain dehydrogenase reductase"/>
    <property type="match status" value="1"/>
</dbReference>
<organism evidence="4 5">
    <name type="scientific">Prauserella flavalba</name>
    <dbReference type="NCBI Taxonomy" id="1477506"/>
    <lineage>
        <taxon>Bacteria</taxon>
        <taxon>Bacillati</taxon>
        <taxon>Actinomycetota</taxon>
        <taxon>Actinomycetes</taxon>
        <taxon>Pseudonocardiales</taxon>
        <taxon>Pseudonocardiaceae</taxon>
        <taxon>Prauserella</taxon>
    </lineage>
</organism>
<dbReference type="InterPro" id="IPR036291">
    <property type="entry name" value="NAD(P)-bd_dom_sf"/>
</dbReference>
<keyword evidence="5" id="KW-1185">Reference proteome</keyword>
<dbReference type="AlphaFoldDB" id="A0A318LDA3"/>
<accession>A0A318LDA3</accession>
<dbReference type="SUPFAM" id="SSF51735">
    <property type="entry name" value="NAD(P)-binding Rossmann-fold domains"/>
    <property type="match status" value="1"/>
</dbReference>
<evidence type="ECO:0000313" key="4">
    <source>
        <dbReference type="EMBL" id="PXY23981.1"/>
    </source>
</evidence>
<dbReference type="GO" id="GO:0016491">
    <property type="term" value="F:oxidoreductase activity"/>
    <property type="evidence" value="ECO:0007669"/>
    <property type="project" value="UniProtKB-KW"/>
</dbReference>
<dbReference type="InterPro" id="IPR020904">
    <property type="entry name" value="Sc_DH/Rdtase_CS"/>
</dbReference>
<dbReference type="Gene3D" id="3.40.50.720">
    <property type="entry name" value="NAD(P)-binding Rossmann-like Domain"/>
    <property type="match status" value="1"/>
</dbReference>
<dbReference type="PROSITE" id="PS00061">
    <property type="entry name" value="ADH_SHORT"/>
    <property type="match status" value="1"/>
</dbReference>
<gene>
    <name evidence="4" type="ORF">BA062_27320</name>
</gene>
<evidence type="ECO:0000256" key="1">
    <source>
        <dbReference type="ARBA" id="ARBA00006484"/>
    </source>
</evidence>
<comment type="similarity">
    <text evidence="1">Belongs to the short-chain dehydrogenases/reductases (SDR) family.</text>
</comment>
<dbReference type="PRINTS" id="PR00080">
    <property type="entry name" value="SDRFAMILY"/>
</dbReference>
<protein>
    <recommendedName>
        <fullName evidence="6">SDR family oxidoreductase</fullName>
    </recommendedName>
</protein>
<feature type="region of interest" description="Disordered" evidence="3">
    <location>
        <begin position="65"/>
        <end position="85"/>
    </location>
</feature>
<comment type="caution">
    <text evidence="4">The sequence shown here is derived from an EMBL/GenBank/DDBJ whole genome shotgun (WGS) entry which is preliminary data.</text>
</comment>
<dbReference type="PRINTS" id="PR00081">
    <property type="entry name" value="GDHRDH"/>
</dbReference>
<dbReference type="EMBL" id="MASU01000013">
    <property type="protein sequence ID" value="PXY23981.1"/>
    <property type="molecule type" value="Genomic_DNA"/>
</dbReference>